<gene>
    <name evidence="1" type="ORF">TIFTF001_024883</name>
</gene>
<comment type="caution">
    <text evidence="1">The sequence shown here is derived from an EMBL/GenBank/DDBJ whole genome shotgun (WGS) entry which is preliminary data.</text>
</comment>
<evidence type="ECO:0000313" key="1">
    <source>
        <dbReference type="EMBL" id="GMN55764.1"/>
    </source>
</evidence>
<reference evidence="1" key="1">
    <citation type="submission" date="2023-07" db="EMBL/GenBank/DDBJ databases">
        <title>draft genome sequence of fig (Ficus carica).</title>
        <authorList>
            <person name="Takahashi T."/>
            <person name="Nishimura K."/>
        </authorList>
    </citation>
    <scope>NUCLEOTIDE SEQUENCE</scope>
</reference>
<dbReference type="Proteomes" id="UP001187192">
    <property type="component" value="Unassembled WGS sequence"/>
</dbReference>
<protein>
    <submittedName>
        <fullName evidence="1">Uncharacterized protein</fullName>
    </submittedName>
</protein>
<dbReference type="EMBL" id="BTGU01000059">
    <property type="protein sequence ID" value="GMN55764.1"/>
    <property type="molecule type" value="Genomic_DNA"/>
</dbReference>
<organism evidence="1 2">
    <name type="scientific">Ficus carica</name>
    <name type="common">Common fig</name>
    <dbReference type="NCBI Taxonomy" id="3494"/>
    <lineage>
        <taxon>Eukaryota</taxon>
        <taxon>Viridiplantae</taxon>
        <taxon>Streptophyta</taxon>
        <taxon>Embryophyta</taxon>
        <taxon>Tracheophyta</taxon>
        <taxon>Spermatophyta</taxon>
        <taxon>Magnoliopsida</taxon>
        <taxon>eudicotyledons</taxon>
        <taxon>Gunneridae</taxon>
        <taxon>Pentapetalae</taxon>
        <taxon>rosids</taxon>
        <taxon>fabids</taxon>
        <taxon>Rosales</taxon>
        <taxon>Moraceae</taxon>
        <taxon>Ficeae</taxon>
        <taxon>Ficus</taxon>
    </lineage>
</organism>
<proteinExistence type="predicted"/>
<evidence type="ECO:0000313" key="2">
    <source>
        <dbReference type="Proteomes" id="UP001187192"/>
    </source>
</evidence>
<sequence>MHRERERGRKRMAIVRLGRRRQHALRCIDNNRQKMRVKTMGTWGAGTAIFRREKGAWVLGCQSSKYNQRGGGKELGNEMCLGKGDYMRWVLWKIVFWGGFGKLREEDG</sequence>
<name>A0AA88DKG3_FICCA</name>
<keyword evidence="2" id="KW-1185">Reference proteome</keyword>
<accession>A0AA88DKG3</accession>
<dbReference type="AlphaFoldDB" id="A0AA88DKG3"/>